<evidence type="ECO:0000256" key="1">
    <source>
        <dbReference type="SAM" id="MobiDB-lite"/>
    </source>
</evidence>
<keyword evidence="3" id="KW-1185">Reference proteome</keyword>
<accession>A0ABN8B2P5</accession>
<protein>
    <submittedName>
        <fullName evidence="2">Uncharacterized protein</fullName>
    </submittedName>
</protein>
<dbReference type="PANTHER" id="PTHR10773:SF19">
    <property type="match status" value="1"/>
</dbReference>
<reference evidence="2" key="1">
    <citation type="submission" date="2021-12" db="EMBL/GenBank/DDBJ databases">
        <authorList>
            <person name="King R."/>
        </authorList>
    </citation>
    <scope>NUCLEOTIDE SEQUENCE</scope>
</reference>
<dbReference type="EMBL" id="OU963908">
    <property type="protein sequence ID" value="CAH0399738.1"/>
    <property type="molecule type" value="Genomic_DNA"/>
</dbReference>
<evidence type="ECO:0000313" key="3">
    <source>
        <dbReference type="Proteomes" id="UP001153292"/>
    </source>
</evidence>
<sequence>MSGRNVRGKRIGKISNDYRSNMSEVRKNTSSIIQTERRQYYAQYTKALATPSVDYPDFSTDGSPSTIPEEFDMHFFKESLDGELENNQEEEPVTNGAKKNNEVLESENTYLGEEINQKLKAVQFDNFVVNNVRVDREMNNPVSGSDGELEQNMETTKVTDSADNYSEIKNTIPGEELEQNIDTVEDSVQNENDINFINIEECVTNNPIDRELSRQRDFVSKCIKEVKQKYSLHSENSKRSLNLAYHFIVDSETTRVCKRFFQATLDIGHSFITTIKKKSTSTGTVLEDMRGKCSKGNSLPDTIKNGVREHINTYPRKESHYCRSSTRREYLDGDLNLSLMYRQYKEWCVANEKPLAKKGTYEHIFITEFNISFYRPKKDQRSLCCSYNNMTSEDKLELESAYQTHLQAKEMCRGEKKVDIELCQMDESKVICCFDMQAVLQTPAGNDSLFFYKRRLNVYNCTVYDITKKTAHCYLWDETLGGKGCDEVGTWKTCTILHR</sequence>
<proteinExistence type="predicted"/>
<evidence type="ECO:0000313" key="2">
    <source>
        <dbReference type="EMBL" id="CAH0399738.1"/>
    </source>
</evidence>
<feature type="region of interest" description="Disordered" evidence="1">
    <location>
        <begin position="138"/>
        <end position="158"/>
    </location>
</feature>
<dbReference type="Proteomes" id="UP001153292">
    <property type="component" value="Chromosome 15"/>
</dbReference>
<organism evidence="2 3">
    <name type="scientific">Chilo suppressalis</name>
    <name type="common">Asiatic rice borer moth</name>
    <dbReference type="NCBI Taxonomy" id="168631"/>
    <lineage>
        <taxon>Eukaryota</taxon>
        <taxon>Metazoa</taxon>
        <taxon>Ecdysozoa</taxon>
        <taxon>Arthropoda</taxon>
        <taxon>Hexapoda</taxon>
        <taxon>Insecta</taxon>
        <taxon>Pterygota</taxon>
        <taxon>Neoptera</taxon>
        <taxon>Endopterygota</taxon>
        <taxon>Lepidoptera</taxon>
        <taxon>Glossata</taxon>
        <taxon>Ditrysia</taxon>
        <taxon>Pyraloidea</taxon>
        <taxon>Crambidae</taxon>
        <taxon>Crambinae</taxon>
        <taxon>Chilo</taxon>
    </lineage>
</organism>
<name>A0ABN8B2P5_CHISP</name>
<gene>
    <name evidence="2" type="ORF">CHILSU_LOCUS2896</name>
</gene>
<dbReference type="PANTHER" id="PTHR10773">
    <property type="entry name" value="DNA-DIRECTED RNA POLYMERASES I, II, AND III SUBUNIT RPABC2"/>
    <property type="match status" value="1"/>
</dbReference>